<dbReference type="Proteomes" id="UP000320551">
    <property type="component" value="Unassembled WGS sequence"/>
</dbReference>
<evidence type="ECO:0000313" key="1">
    <source>
        <dbReference type="EMBL" id="TRU29460.1"/>
    </source>
</evidence>
<proteinExistence type="predicted"/>
<dbReference type="EMBL" id="SFBK01000048">
    <property type="protein sequence ID" value="TRU29460.1"/>
    <property type="molecule type" value="Genomic_DNA"/>
</dbReference>
<organism evidence="1 2">
    <name type="scientific">Microcystis aeruginosa Ma_QC_B_20070730_S2</name>
    <dbReference type="NCBI Taxonomy" id="2486256"/>
    <lineage>
        <taxon>Bacteria</taxon>
        <taxon>Bacillati</taxon>
        <taxon>Cyanobacteriota</taxon>
        <taxon>Cyanophyceae</taxon>
        <taxon>Oscillatoriophycideae</taxon>
        <taxon>Chroococcales</taxon>
        <taxon>Microcystaceae</taxon>
        <taxon>Microcystis</taxon>
    </lineage>
</organism>
<reference evidence="1 2" key="1">
    <citation type="submission" date="2019-01" db="EMBL/GenBank/DDBJ databases">
        <title>Coherence of Microcystis species and biogeography revealed through population genomics.</title>
        <authorList>
            <person name="Perez-Carrascal O.M."/>
            <person name="Terrat Y."/>
            <person name="Giani A."/>
            <person name="Fortin N."/>
            <person name="Tromas N."/>
            <person name="Shapiro B.J."/>
        </authorList>
    </citation>
    <scope>NUCLEOTIDE SEQUENCE [LARGE SCALE GENOMIC DNA]</scope>
    <source>
        <strain evidence="1">Ma_QC_B_20070730_S2</strain>
    </source>
</reference>
<accession>A0A552E4M1</accession>
<protein>
    <submittedName>
        <fullName evidence="1">Uncharacterized protein</fullName>
    </submittedName>
</protein>
<gene>
    <name evidence="1" type="ORF">EWV80_04110</name>
</gene>
<comment type="caution">
    <text evidence="1">The sequence shown here is derived from an EMBL/GenBank/DDBJ whole genome shotgun (WGS) entry which is preliminary data.</text>
</comment>
<sequence length="165" mass="18049">MSKQDPAVLKQVTVSLPFGIGSASWESDPTERKAAWELYVELVTRIAVQPLASEEGLMREALNSLYSLFGSTREILRTAGPNVGASKKSVGGIAIAVLNNGLRPLLSKWHPILQEWEGQKPQALSAKAHEKAWTEEPALRHELESLRQDLEAYAQALANIAGVDH</sequence>
<evidence type="ECO:0000313" key="2">
    <source>
        <dbReference type="Proteomes" id="UP000320551"/>
    </source>
</evidence>
<name>A0A552E4M1_MICAE</name>
<dbReference type="AlphaFoldDB" id="A0A552E4M1"/>